<evidence type="ECO:0000313" key="2">
    <source>
        <dbReference type="EMBL" id="CAA6810135.1"/>
    </source>
</evidence>
<proteinExistence type="predicted"/>
<dbReference type="AlphaFoldDB" id="A0A6S6SZT8"/>
<reference evidence="2" key="1">
    <citation type="submission" date="2020-01" db="EMBL/GenBank/DDBJ databases">
        <authorList>
            <person name="Meier V. D."/>
            <person name="Meier V D."/>
        </authorList>
    </citation>
    <scope>NUCLEOTIDE SEQUENCE</scope>
    <source>
        <strain evidence="2">HLG_WM_MAG_10</strain>
    </source>
</reference>
<accession>A0A6S6SZT8</accession>
<protein>
    <recommendedName>
        <fullName evidence="1">DUF547 domain-containing protein</fullName>
    </recommendedName>
</protein>
<organism evidence="2">
    <name type="scientific">uncultured Aureispira sp</name>
    <dbReference type="NCBI Taxonomy" id="1331704"/>
    <lineage>
        <taxon>Bacteria</taxon>
        <taxon>Pseudomonadati</taxon>
        <taxon>Bacteroidota</taxon>
        <taxon>Saprospiria</taxon>
        <taxon>Saprospirales</taxon>
        <taxon>Saprospiraceae</taxon>
        <taxon>Aureispira</taxon>
        <taxon>environmental samples</taxon>
    </lineage>
</organism>
<name>A0A6S6SZT8_9BACT</name>
<dbReference type="PANTHER" id="PTHR34386:SF1">
    <property type="entry name" value="GLUTAREDOXIN-LIKE PROTEIN NRDH"/>
    <property type="match status" value="1"/>
</dbReference>
<dbReference type="PANTHER" id="PTHR34386">
    <property type="entry name" value="GLUTAREDOXIN"/>
    <property type="match status" value="1"/>
</dbReference>
<evidence type="ECO:0000259" key="1">
    <source>
        <dbReference type="Pfam" id="PF04784"/>
    </source>
</evidence>
<dbReference type="GO" id="GO:0009055">
    <property type="term" value="F:electron transfer activity"/>
    <property type="evidence" value="ECO:0007669"/>
    <property type="project" value="TreeGrafter"/>
</dbReference>
<feature type="domain" description="DUF547" evidence="1">
    <location>
        <begin position="73"/>
        <end position="171"/>
    </location>
</feature>
<dbReference type="GO" id="GO:0045454">
    <property type="term" value="P:cell redox homeostasis"/>
    <property type="evidence" value="ECO:0007669"/>
    <property type="project" value="TreeGrafter"/>
</dbReference>
<dbReference type="Pfam" id="PF04784">
    <property type="entry name" value="DUF547"/>
    <property type="match status" value="1"/>
</dbReference>
<gene>
    <name evidence="2" type="ORF">HELGO_WM36866</name>
</gene>
<dbReference type="EMBL" id="CACVAQ010000161">
    <property type="protein sequence ID" value="CAA6810135.1"/>
    <property type="molecule type" value="Genomic_DNA"/>
</dbReference>
<dbReference type="InterPro" id="IPR051548">
    <property type="entry name" value="Grx-like_ET"/>
</dbReference>
<sequence length="518" mass="58091">MKQLLTLTLITFLVINGAKGQDLDGFFKEADVFFAKHVSGSNIQYAAIKDNPKALTDLTNFIASADVAAYSDGDLKAFYINSYNLLVVKTVVDHYPITQPLEVSGFFDAVQHTVAGKKITLNNLEKKELLEKYKDPRLHFVLVCAAVSCPPIANFAYTPDQLEAQLETRTKAAINDGVFIKVDDFAGKIEISKIFDWYTSDFKPSAIAFIKKYRTTPLPSDVKPTYYPYNWTLNDARDTGSGTTTNAESAIKTGFEPIIAAATMPKNTFELNTFHSLYTSNYGDKDFGNRSSYFSSLFLFSYGISGRFDIGWDFILKSYRANDLFGSSPFRALEFRKGVDSVVTPGGSHQQAVADFGLTHLGPRVRFSPFKKIGLSFEQAFYFPIGGIPAGNTVDPALYWVTQFYYDKQFNSKFGLFIALTFWQPIVPGQEFNFQVPYLKAFFSWYTTKRFTLYATTTTFTEWGAGAKFLITPQLEVQALYTYYVPIPGLADIYTGTGAKNVMTFNLGIRYRTAIPIK</sequence>
<dbReference type="InterPro" id="IPR006869">
    <property type="entry name" value="DUF547"/>
</dbReference>